<name>A0A3E1NEL7_9BACT</name>
<dbReference type="Gene3D" id="3.10.450.360">
    <property type="match status" value="1"/>
</dbReference>
<dbReference type="Pfam" id="PF11396">
    <property type="entry name" value="PepSY_like"/>
    <property type="match status" value="1"/>
</dbReference>
<feature type="signal peptide" evidence="1">
    <location>
        <begin position="1"/>
        <end position="21"/>
    </location>
</feature>
<protein>
    <recommendedName>
        <fullName evidence="2">Putative beta-lactamase-inhibitor-like PepSY-like domain-containing protein</fullName>
    </recommendedName>
</protein>
<evidence type="ECO:0000259" key="2">
    <source>
        <dbReference type="Pfam" id="PF11396"/>
    </source>
</evidence>
<evidence type="ECO:0000313" key="4">
    <source>
        <dbReference type="Proteomes" id="UP000261284"/>
    </source>
</evidence>
<comment type="caution">
    <text evidence="3">The sequence shown here is derived from an EMBL/GenBank/DDBJ whole genome shotgun (WGS) entry which is preliminary data.</text>
</comment>
<feature type="chain" id="PRO_5017597700" description="Putative beta-lactamase-inhibitor-like PepSY-like domain-containing protein" evidence="1">
    <location>
        <begin position="22"/>
        <end position="140"/>
    </location>
</feature>
<gene>
    <name evidence="3" type="ORF">DXN05_19540</name>
</gene>
<organism evidence="3 4">
    <name type="scientific">Deminuibacter soli</name>
    <dbReference type="NCBI Taxonomy" id="2291815"/>
    <lineage>
        <taxon>Bacteria</taxon>
        <taxon>Pseudomonadati</taxon>
        <taxon>Bacteroidota</taxon>
        <taxon>Chitinophagia</taxon>
        <taxon>Chitinophagales</taxon>
        <taxon>Chitinophagaceae</taxon>
        <taxon>Deminuibacter</taxon>
    </lineage>
</organism>
<dbReference type="OrthoDB" id="1121502at2"/>
<dbReference type="RefSeq" id="WP_116848978.1">
    <property type="nucleotide sequence ID" value="NZ_QTJU01000009.1"/>
</dbReference>
<evidence type="ECO:0000256" key="1">
    <source>
        <dbReference type="SAM" id="SignalP"/>
    </source>
</evidence>
<dbReference type="InterPro" id="IPR021533">
    <property type="entry name" value="PepSY-like"/>
</dbReference>
<dbReference type="AlphaFoldDB" id="A0A3E1NEL7"/>
<dbReference type="Proteomes" id="UP000261284">
    <property type="component" value="Unassembled WGS sequence"/>
</dbReference>
<dbReference type="EMBL" id="QTJU01000009">
    <property type="protein sequence ID" value="RFM26425.1"/>
    <property type="molecule type" value="Genomic_DNA"/>
</dbReference>
<dbReference type="SUPFAM" id="SSF160574">
    <property type="entry name" value="BT0923-like"/>
    <property type="match status" value="1"/>
</dbReference>
<feature type="domain" description="Putative beta-lactamase-inhibitor-like PepSY-like" evidence="2">
    <location>
        <begin position="51"/>
        <end position="136"/>
    </location>
</feature>
<keyword evidence="1" id="KW-0732">Signal</keyword>
<keyword evidence="4" id="KW-1185">Reference proteome</keyword>
<sequence>MKPLMLVLVSGLFITTLSAQKKEATPVAAQAAFQKAYPGATKVKWGREDADYEVNFTAGGKELSAVYDASGTLKETEEDIRTAELPAPVAAYIKQHYKGASIKEAAKITRAGGEVNYEAEVNKTDLIFDKEGNFIKAVKD</sequence>
<proteinExistence type="predicted"/>
<reference evidence="3 4" key="1">
    <citation type="submission" date="2018-08" db="EMBL/GenBank/DDBJ databases">
        <title>Chitinophagaceae sp. K23C18032701, a novel bacterium isolated from forest soil.</title>
        <authorList>
            <person name="Wang C."/>
        </authorList>
    </citation>
    <scope>NUCLEOTIDE SEQUENCE [LARGE SCALE GENOMIC DNA]</scope>
    <source>
        <strain evidence="3 4">K23C18032701</strain>
    </source>
</reference>
<accession>A0A3E1NEL7</accession>
<evidence type="ECO:0000313" key="3">
    <source>
        <dbReference type="EMBL" id="RFM26425.1"/>
    </source>
</evidence>